<protein>
    <submittedName>
        <fullName evidence="4">Permease/subunit</fullName>
    </submittedName>
</protein>
<evidence type="ECO:0000313" key="5">
    <source>
        <dbReference type="Proteomes" id="UP000181728"/>
    </source>
</evidence>
<accession>A0A6H3GTH4</accession>
<dbReference type="RefSeq" id="WP_002822737.1">
    <property type="nucleotide sequence ID" value="NZ_CP038451.1"/>
</dbReference>
<keyword evidence="1" id="KW-0472">Membrane</keyword>
<keyword evidence="1" id="KW-1133">Transmembrane helix</keyword>
<sequence>MIFGHILFGTISLIGVLLLDYGFRDEFNSLNLIQKLAIFFSIFGIFATVALGLFMVGNLLAGAAVSIVGLVLLVYLIRPTVKEKNSNK</sequence>
<proteinExistence type="predicted"/>
<feature type="transmembrane region" description="Helical" evidence="1">
    <location>
        <begin position="36"/>
        <end position="54"/>
    </location>
</feature>
<dbReference type="EMBL" id="WERV01000003">
    <property type="protein sequence ID" value="MDV7715043.1"/>
    <property type="molecule type" value="Genomic_DNA"/>
</dbReference>
<dbReference type="EMBL" id="MLOK01000016">
    <property type="protein sequence ID" value="OIM22057.1"/>
    <property type="molecule type" value="Genomic_DNA"/>
</dbReference>
<dbReference type="AlphaFoldDB" id="A0A6H3GTH4"/>
<reference evidence="4 6" key="2">
    <citation type="submission" date="2018-08" db="EMBL/GenBank/DDBJ databases">
        <authorList>
            <person name="Lorentzen P. G. S. M."/>
        </authorList>
    </citation>
    <scope>NUCLEOTIDE SEQUENCE [LARGE SCALE GENOMIC DNA]</scope>
    <source>
        <strain evidence="4 6">CRBO_1381</strain>
    </source>
</reference>
<evidence type="ECO:0000313" key="6">
    <source>
        <dbReference type="Proteomes" id="UP000294726"/>
    </source>
</evidence>
<organism evidence="3 5">
    <name type="scientific">Oenococcus oeni</name>
    <name type="common">Leuconostoc oenos</name>
    <dbReference type="NCBI Taxonomy" id="1247"/>
    <lineage>
        <taxon>Bacteria</taxon>
        <taxon>Bacillati</taxon>
        <taxon>Bacillota</taxon>
        <taxon>Bacilli</taxon>
        <taxon>Lactobacillales</taxon>
        <taxon>Lactobacillaceae</taxon>
        <taxon>Oenococcus</taxon>
    </lineage>
</organism>
<feature type="transmembrane region" description="Helical" evidence="1">
    <location>
        <begin position="60"/>
        <end position="78"/>
    </location>
</feature>
<dbReference type="EMBL" id="LR031358">
    <property type="protein sequence ID" value="VDB97210.1"/>
    <property type="molecule type" value="Genomic_DNA"/>
</dbReference>
<reference evidence="3 5" key="1">
    <citation type="journal article" date="2016" name="BMC Genomics">
        <title>Consensus pan-genome assembly of the specialised wine bacterium Oenococcus oeni.</title>
        <authorList>
            <person name="Sternes P.R."/>
            <person name="Borneman A.R."/>
        </authorList>
    </citation>
    <scope>NUCLEOTIDE SEQUENCE [LARGE SCALE GENOMIC DNA]</scope>
    <source>
        <strain evidence="3 5">AWRIB661</strain>
    </source>
</reference>
<evidence type="ECO:0000313" key="2">
    <source>
        <dbReference type="EMBL" id="MDV7715043.1"/>
    </source>
</evidence>
<evidence type="ECO:0000256" key="1">
    <source>
        <dbReference type="SAM" id="Phobius"/>
    </source>
</evidence>
<evidence type="ECO:0000313" key="3">
    <source>
        <dbReference type="EMBL" id="OIM22057.1"/>
    </source>
</evidence>
<reference evidence="2" key="3">
    <citation type="submission" date="2019-10" db="EMBL/GenBank/DDBJ databases">
        <title>Malate fermentation in French cider.</title>
        <authorList>
            <person name="Cousin F.J."/>
            <person name="Medina Fernandez S."/>
            <person name="Misery B."/>
            <person name="Laplace J.-M."/>
            <person name="Cretenet M."/>
        </authorList>
    </citation>
    <scope>NUCLEOTIDE SEQUENCE</scope>
    <source>
        <strain evidence="2">UCMA15129</strain>
    </source>
</reference>
<evidence type="ECO:0000313" key="4">
    <source>
        <dbReference type="EMBL" id="VDB97210.1"/>
    </source>
</evidence>
<dbReference type="Proteomes" id="UP000294726">
    <property type="component" value="Chromosome"/>
</dbReference>
<dbReference type="Proteomes" id="UP000181728">
    <property type="component" value="Unassembled WGS sequence"/>
</dbReference>
<dbReference type="Proteomes" id="UP001281024">
    <property type="component" value="Unassembled WGS sequence"/>
</dbReference>
<name>A0A6H3GTH4_OENOE</name>
<keyword evidence="1" id="KW-0812">Transmembrane</keyword>
<gene>
    <name evidence="3" type="ORF">ATX59_01140</name>
    <name evidence="2" type="ORF">GA838_04575</name>
    <name evidence="4" type="ORF">OENI_0214</name>
</gene>
<feature type="transmembrane region" description="Helical" evidence="1">
    <location>
        <begin position="6"/>
        <end position="24"/>
    </location>
</feature>